<proteinExistence type="predicted"/>
<keyword evidence="2" id="KW-1185">Reference proteome</keyword>
<reference evidence="2" key="1">
    <citation type="journal article" date="2019" name="Int. J. Syst. Evol. Microbiol.">
        <title>The Global Catalogue of Microorganisms (GCM) 10K type strain sequencing project: providing services to taxonomists for standard genome sequencing and annotation.</title>
        <authorList>
            <consortium name="The Broad Institute Genomics Platform"/>
            <consortium name="The Broad Institute Genome Sequencing Center for Infectious Disease"/>
            <person name="Wu L."/>
            <person name="Ma J."/>
        </authorList>
    </citation>
    <scope>NUCLEOTIDE SEQUENCE [LARGE SCALE GENOMIC DNA]</scope>
    <source>
        <strain evidence="2">CGMCC 4.7246</strain>
    </source>
</reference>
<evidence type="ECO:0000313" key="2">
    <source>
        <dbReference type="Proteomes" id="UP001596220"/>
    </source>
</evidence>
<gene>
    <name evidence="1" type="ORF">ACFP3R_20360</name>
</gene>
<comment type="caution">
    <text evidence="1">The sequence shown here is derived from an EMBL/GenBank/DDBJ whole genome shotgun (WGS) entry which is preliminary data.</text>
</comment>
<organism evidence="1 2">
    <name type="scientific">Saccharothrix lopnurensis</name>
    <dbReference type="NCBI Taxonomy" id="1670621"/>
    <lineage>
        <taxon>Bacteria</taxon>
        <taxon>Bacillati</taxon>
        <taxon>Actinomycetota</taxon>
        <taxon>Actinomycetes</taxon>
        <taxon>Pseudonocardiales</taxon>
        <taxon>Pseudonocardiaceae</taxon>
        <taxon>Saccharothrix</taxon>
    </lineage>
</organism>
<name>A0ABW1P8T2_9PSEU</name>
<accession>A0ABW1P8T2</accession>
<protein>
    <recommendedName>
        <fullName evidence="3">UTRA domain-containing protein</fullName>
    </recommendedName>
</protein>
<dbReference type="InterPro" id="IPR028978">
    <property type="entry name" value="Chorismate_lyase_/UTRA_dom_sf"/>
</dbReference>
<dbReference type="RefSeq" id="WP_380637907.1">
    <property type="nucleotide sequence ID" value="NZ_JBHSQO010000020.1"/>
</dbReference>
<sequence length="213" mass="22950">MPLIDIDTRVNTEHEANTTTIRAADTAADDHQIGGEDLVDRAARLKRMINVAPTYTAALSWWTGIAVRRAASAPDTRREVDELEARLLDVPPGTRVLVREGHLVPAVGDPTVRLAAVTALVYEPALGLGIDGHEVLREGSVPLGELLGAAARRATQFTVRIAGPVRADAPALHSQARLLLAGRPVAVVTETTYWWPLLRRAPATMPQYVQTGP</sequence>
<dbReference type="EMBL" id="JBHSQO010000020">
    <property type="protein sequence ID" value="MFC6091631.1"/>
    <property type="molecule type" value="Genomic_DNA"/>
</dbReference>
<dbReference type="Proteomes" id="UP001596220">
    <property type="component" value="Unassembled WGS sequence"/>
</dbReference>
<dbReference type="SUPFAM" id="SSF64288">
    <property type="entry name" value="Chorismate lyase-like"/>
    <property type="match status" value="1"/>
</dbReference>
<evidence type="ECO:0000313" key="1">
    <source>
        <dbReference type="EMBL" id="MFC6091631.1"/>
    </source>
</evidence>
<evidence type="ECO:0008006" key="3">
    <source>
        <dbReference type="Google" id="ProtNLM"/>
    </source>
</evidence>